<dbReference type="KEGG" id="pmrn:116949315"/>
<comment type="subcellular location">
    <subcellularLocation>
        <location evidence="1">Membrane</location>
        <topology evidence="1">Single-pass type I membrane protein</topology>
    </subcellularLocation>
</comment>
<evidence type="ECO:0000313" key="14">
    <source>
        <dbReference type="Proteomes" id="UP001318040"/>
    </source>
</evidence>
<name>A0AAJ7TQT6_PETMA</name>
<dbReference type="AlphaFoldDB" id="A0AAJ7TQT6"/>
<keyword evidence="14" id="KW-1185">Reference proteome</keyword>
<dbReference type="InterPro" id="IPR000483">
    <property type="entry name" value="Cys-rich_flank_reg_C"/>
</dbReference>
<dbReference type="GO" id="GO:0016020">
    <property type="term" value="C:membrane"/>
    <property type="evidence" value="ECO:0007669"/>
    <property type="project" value="UniProtKB-SubCell"/>
</dbReference>
<keyword evidence="6" id="KW-0130">Cell adhesion</keyword>
<keyword evidence="8" id="KW-0094">Blood coagulation</keyword>
<evidence type="ECO:0000256" key="8">
    <source>
        <dbReference type="ARBA" id="ARBA00023084"/>
    </source>
</evidence>
<evidence type="ECO:0000256" key="2">
    <source>
        <dbReference type="ARBA" id="ARBA00022614"/>
    </source>
</evidence>
<keyword evidence="7" id="KW-1133">Transmembrane helix</keyword>
<dbReference type="SUPFAM" id="SSF52058">
    <property type="entry name" value="L domain-like"/>
    <property type="match status" value="1"/>
</dbReference>
<keyword evidence="10" id="KW-1015">Disulfide bond</keyword>
<organism evidence="14 15">
    <name type="scientific">Petromyzon marinus</name>
    <name type="common">Sea lamprey</name>
    <dbReference type="NCBI Taxonomy" id="7757"/>
    <lineage>
        <taxon>Eukaryota</taxon>
        <taxon>Metazoa</taxon>
        <taxon>Chordata</taxon>
        <taxon>Craniata</taxon>
        <taxon>Vertebrata</taxon>
        <taxon>Cyclostomata</taxon>
        <taxon>Hyperoartia</taxon>
        <taxon>Petromyzontiformes</taxon>
        <taxon>Petromyzontidae</taxon>
        <taxon>Petromyzon</taxon>
    </lineage>
</organism>
<dbReference type="RefSeq" id="XP_032822359.1">
    <property type="nucleotide sequence ID" value="XM_032966468.1"/>
</dbReference>
<evidence type="ECO:0000256" key="4">
    <source>
        <dbReference type="ARBA" id="ARBA00022696"/>
    </source>
</evidence>
<evidence type="ECO:0000313" key="16">
    <source>
        <dbReference type="RefSeq" id="XP_032822359.1"/>
    </source>
</evidence>
<proteinExistence type="predicted"/>
<dbReference type="PANTHER" id="PTHR22650:SF6">
    <property type="entry name" value="PLATELET GLYCOPROTEIN IX"/>
    <property type="match status" value="1"/>
</dbReference>
<dbReference type="InterPro" id="IPR000372">
    <property type="entry name" value="LRRNT"/>
</dbReference>
<evidence type="ECO:0000256" key="1">
    <source>
        <dbReference type="ARBA" id="ARBA00004479"/>
    </source>
</evidence>
<dbReference type="GO" id="GO:0007155">
    <property type="term" value="P:cell adhesion"/>
    <property type="evidence" value="ECO:0007669"/>
    <property type="project" value="UniProtKB-KW"/>
</dbReference>
<feature type="signal peptide" evidence="11">
    <location>
        <begin position="1"/>
        <end position="18"/>
    </location>
</feature>
<dbReference type="GO" id="GO:0007596">
    <property type="term" value="P:blood coagulation"/>
    <property type="evidence" value="ECO:0007669"/>
    <property type="project" value="UniProtKB-KW"/>
</dbReference>
<dbReference type="Gene3D" id="3.80.10.10">
    <property type="entry name" value="Ribonuclease Inhibitor"/>
    <property type="match status" value="1"/>
</dbReference>
<dbReference type="Pfam" id="PF01462">
    <property type="entry name" value="LRRNT"/>
    <property type="match status" value="1"/>
</dbReference>
<dbReference type="SMART" id="SM00082">
    <property type="entry name" value="LRRCT"/>
    <property type="match status" value="1"/>
</dbReference>
<dbReference type="InterPro" id="IPR052313">
    <property type="entry name" value="GPIb-IX-V_Complex"/>
</dbReference>
<evidence type="ECO:0000256" key="6">
    <source>
        <dbReference type="ARBA" id="ARBA00022889"/>
    </source>
</evidence>
<feature type="chain" id="PRO_5044709380" evidence="11">
    <location>
        <begin position="19"/>
        <end position="215"/>
    </location>
</feature>
<keyword evidence="5 11" id="KW-0732">Signal</keyword>
<dbReference type="SMART" id="SM00013">
    <property type="entry name" value="LRRNT"/>
    <property type="match status" value="1"/>
</dbReference>
<keyword evidence="4" id="KW-0356">Hemostasis</keyword>
<accession>A0AAJ7TQT6</accession>
<dbReference type="GeneID" id="116949315"/>
<keyword evidence="2" id="KW-0433">Leucine-rich repeat</keyword>
<evidence type="ECO:0000256" key="7">
    <source>
        <dbReference type="ARBA" id="ARBA00022989"/>
    </source>
</evidence>
<evidence type="ECO:0000259" key="12">
    <source>
        <dbReference type="SMART" id="SM00013"/>
    </source>
</evidence>
<evidence type="ECO:0000256" key="10">
    <source>
        <dbReference type="ARBA" id="ARBA00023157"/>
    </source>
</evidence>
<evidence type="ECO:0000256" key="5">
    <source>
        <dbReference type="ARBA" id="ARBA00022729"/>
    </source>
</evidence>
<keyword evidence="3" id="KW-0812">Transmembrane</keyword>
<sequence>MPALALWCAFALLHGAAACPAGCICYRDSTVDCSKKGLTEFPTDVPSNTKRLLLQGNQLQTVPPGALDHLHRLMKLTLEDNPWHCDCSIRYLVLWLHDAAQLERVNATCGKPKFLMRTLISTLSGLELGTECARPHSISCWEVAQRDIGLHIIYATLLLPLGYCYLWYRGGGEDGARARAASRLRRSQRASRLAAIAAEDIYEDIDGRIMATGAL</sequence>
<keyword evidence="9" id="KW-0472">Membrane</keyword>
<evidence type="ECO:0000256" key="9">
    <source>
        <dbReference type="ARBA" id="ARBA00023136"/>
    </source>
</evidence>
<gene>
    <name evidence="15 16" type="primary">GP9</name>
</gene>
<dbReference type="CTD" id="2815"/>
<evidence type="ECO:0000256" key="11">
    <source>
        <dbReference type="SAM" id="SignalP"/>
    </source>
</evidence>
<reference evidence="15 16" key="1">
    <citation type="submission" date="2025-04" db="UniProtKB">
        <authorList>
            <consortium name="RefSeq"/>
        </authorList>
    </citation>
    <scope>IDENTIFICATION</scope>
    <source>
        <tissue evidence="15 16">Sperm</tissue>
    </source>
</reference>
<dbReference type="PANTHER" id="PTHR22650">
    <property type="entry name" value="GLYCOPROTEIN IB BETA"/>
    <property type="match status" value="1"/>
</dbReference>
<dbReference type="InterPro" id="IPR032675">
    <property type="entry name" value="LRR_dom_sf"/>
</dbReference>
<evidence type="ECO:0000256" key="3">
    <source>
        <dbReference type="ARBA" id="ARBA00022692"/>
    </source>
</evidence>
<feature type="domain" description="LRRNT" evidence="12">
    <location>
        <begin position="18"/>
        <end position="51"/>
    </location>
</feature>
<feature type="domain" description="LRRCT" evidence="13">
    <location>
        <begin position="81"/>
        <end position="133"/>
    </location>
</feature>
<protein>
    <submittedName>
        <fullName evidence="15 16">Platelet glycoprotein IX</fullName>
    </submittedName>
</protein>
<evidence type="ECO:0000259" key="13">
    <source>
        <dbReference type="SMART" id="SM00082"/>
    </source>
</evidence>
<dbReference type="RefSeq" id="XP_032822357.1">
    <property type="nucleotide sequence ID" value="XM_032966466.1"/>
</dbReference>
<dbReference type="Proteomes" id="UP001318040">
    <property type="component" value="Chromosome 36"/>
</dbReference>
<evidence type="ECO:0000313" key="15">
    <source>
        <dbReference type="RefSeq" id="XP_032822357.1"/>
    </source>
</evidence>